<organism evidence="5 6">
    <name type="scientific">Hydra vulgaris</name>
    <name type="common">Hydra</name>
    <name type="synonym">Hydra attenuata</name>
    <dbReference type="NCBI Taxonomy" id="6087"/>
    <lineage>
        <taxon>Eukaryota</taxon>
        <taxon>Metazoa</taxon>
        <taxon>Cnidaria</taxon>
        <taxon>Hydrozoa</taxon>
        <taxon>Hydroidolina</taxon>
        <taxon>Anthoathecata</taxon>
        <taxon>Aplanulata</taxon>
        <taxon>Hydridae</taxon>
        <taxon>Hydra</taxon>
    </lineage>
</organism>
<name>A0ABM4BX45_HYDVU</name>
<evidence type="ECO:0000313" key="6">
    <source>
        <dbReference type="RefSeq" id="XP_065653750.1"/>
    </source>
</evidence>
<keyword evidence="5" id="KW-1185">Reference proteome</keyword>
<feature type="signal peptide" evidence="3">
    <location>
        <begin position="1"/>
        <end position="25"/>
    </location>
</feature>
<evidence type="ECO:0000259" key="4">
    <source>
        <dbReference type="Pfam" id="PF15711"/>
    </source>
</evidence>
<feature type="compositionally biased region" description="Polar residues" evidence="2">
    <location>
        <begin position="1496"/>
        <end position="1513"/>
    </location>
</feature>
<feature type="compositionally biased region" description="Polar residues" evidence="2">
    <location>
        <begin position="1045"/>
        <end position="1061"/>
    </location>
</feature>
<dbReference type="RefSeq" id="XP_065653750.1">
    <property type="nucleotide sequence ID" value="XM_065797678.1"/>
</dbReference>
<dbReference type="GeneID" id="136080698"/>
<evidence type="ECO:0000313" key="5">
    <source>
        <dbReference type="Proteomes" id="UP001652625"/>
    </source>
</evidence>
<dbReference type="PROSITE" id="PS52031">
    <property type="entry name" value="GG_LECTIN"/>
    <property type="match status" value="2"/>
</dbReference>
<keyword evidence="1" id="KW-0175">Coiled coil</keyword>
<sequence length="2092" mass="237564">MFSLLCFGFSFWSLIPYITIHSCSGSGLNRNTGSNLQREGLRFPTTNYKMDHYQKQRDFINSKSFKRSKEFKIQPRFDKSSNVLPDVYSDSESIPYTNPDEEDAYTKGLINALTKNDDLLLKGSKYDIESLVTGGLNINKNSVHRNRETNDNKNKVLEKENSLINMEHNQHNIHSKEHGISNSHFNGDNTMTYNHEKGDNNMNSHDEVESTINKYLYSDDVKNDLLSDNVPLDSSIKNEVLKYIDQDKSETDETNHKMEENDHFKHYEHELKIGEDEREKNKNYNKFENEFNKDSKFENEFFFDNKHKNNRDSFEDGSKHSSLNGYSENMRYQNDFNKNFPEYHTKETNYLSHDQHQDINENENNSYEKFGETHNKVESNNELFESSQKDINADKKFTTNLSNKVLDNNFFKHSVEGELLDEYKHYPNEYLTKEESLLESEKNVNQIRDAVKLDNEGLNNELSAINEEEEKIGSIFDKKNKSQQNLNGYEYGSHTESPIHYNYETKQIQENYKKDDNEAKRFDSEEKKNDDYEEFDNETKELLNIDVRANGKIVDTNGQHATSKEEVFDQDLAVPFIQTPLNISFSSKNMSNFKNGSTLKMRSSKLEENMLLNEINNLQNELRTSNPRIITNSDAHFIVKKNFFTKKSETLNSKANQNNQEKTNKDLKVQNNQDIKAIIKKFRINKNYVALLDKSSYEPQDKTRSKRNTKIRELKTNRSSLSLKKKDIKVKNVTSINMDINKSKCQADKKHKKHVSCNPGTNYGVLASISGGETLSSADKKLNSTDKNLTSINSMNSLHFKMKIYPEESKRYTRRDSVEKSQDSQEGKSLQVVIKSTGCFDPPFHGSNCDATIGSIMINGIEISPNRPGFNIAIIDLKTGELEQAMSFNTHGEAGAFKKLENMLSNLEMWKIICIAVKDDAESYLPDSALHIFEHIGAHGIAKQKIDYRSSYAFVGLSGPESARNKLNWLQEELTRAGDGPSIIITHIKTGLDAFKEAGGRIFESKIKVPASFYKSSFSSKNADKDESKVSLEKDDNDFERRVKVSNSNKPGFLHTDNNQSDESHHVQNNEENIQRETQLISDNQIPESLKNISDITQKKSEKLSDIEQQIQNLQLALSKEKQNYKNIVEMVMTQNSPDNLKFLNSLKNNLYSKLIENLNPSLTADHNRKSQSNLLDKNLAAEDFVENQNHNQGNLDIVNALNNLKFRNQFVEVEPERKKILQNDNNYSEKLLDNAALKLIQSFENSATKENFSNSSPVENYFKTLPVESFIKTSPVENFNPVSSLLKLSNAFNVLDGTENVNEADSLRLNGFLRSSGKSSLNKIENSLFNSLKKNLPLNPLSPTIDKYETTSKTLPYSLINRVLLSLTNQSVPSVTKDYQEIDSNAYGNINNEIGINFAKATNYQNVDKNTNENELTQSVVYKFIQDLLQTGNPQTSLKSYQLQSDDLEDLQSFKKNIDGNKQFEVINSLGSNINSGVPNPAYDSSLEKEDKAMSKSSSSHDTVDLDSQYTGQGPFGSISQVNVKKKPDYSENSSLVDSSLIKQVVEKIPNETVQTLVNLIKEKLTNELRLTIHSPPTLESKFSSRKHKAKIDDECESHVSKICDDECYKKNTLIGRYINIQSTETNAVIKVNGQDWSKDEAGFNLVVLDFFTGEVDSTESFDTEVDGGASRAMTNFINSLAPGKLLLVATRGNAGELMGNNAYTALGYTGGRSLLTNHLNNGDRYVLLGATGNLRSLIQEDLVQYGNDVAEIKSPIVIGPGAMNDTCLCLKYCGANEVHRNFKEEHKSKDSQKEYDYFIGKKPATSDLVAKSVHVESKKPSEINDKVDNKESYDESYSQQLINNLLSSEFSGKVIPYENNEKNFTYSNYMEPENEASGYFGTDNAEKKSGNLINVRKKLKIKSDSFVVPLKSKKLKSNNVTEDIEVVNSDGIVLPVSIVEKETDLSSGDDDLGKAEIIFLKQNEKVASNPHLNHMKESFVNLEHRGKVAISKKPNYPGITPGKKLVDNLLKALHTVKIKTNKDKSHKNSRYLHPVVKEQGLSLLTKYNIDFMSGKKKVDALLKKKEIEKQFKKIQHYDDVYSTIGNNLHS</sequence>
<dbReference type="Proteomes" id="UP001652625">
    <property type="component" value="Chromosome 05"/>
</dbReference>
<protein>
    <submittedName>
        <fullName evidence="6">Uncharacterized protein PF3D7_1120600-like</fullName>
    </submittedName>
</protein>
<reference evidence="6" key="1">
    <citation type="submission" date="2025-08" db="UniProtKB">
        <authorList>
            <consortium name="RefSeq"/>
        </authorList>
    </citation>
    <scope>IDENTIFICATION</scope>
</reference>
<feature type="compositionally biased region" description="Basic and acidic residues" evidence="2">
    <location>
        <begin position="1022"/>
        <end position="1043"/>
    </location>
</feature>
<accession>A0ABM4BX45</accession>
<gene>
    <name evidence="6" type="primary">LOC136080698</name>
</gene>
<feature type="region of interest" description="Disordered" evidence="2">
    <location>
        <begin position="697"/>
        <end position="718"/>
    </location>
</feature>
<keyword evidence="3" id="KW-0732">Signal</keyword>
<dbReference type="InterPro" id="IPR039477">
    <property type="entry name" value="ILEI/PANDER_dom"/>
</dbReference>
<feature type="domain" description="ILEI/PANDER" evidence="4">
    <location>
        <begin position="1644"/>
        <end position="1734"/>
    </location>
</feature>
<evidence type="ECO:0000256" key="3">
    <source>
        <dbReference type="SAM" id="SignalP"/>
    </source>
</evidence>
<feature type="region of interest" description="Disordered" evidence="2">
    <location>
        <begin position="1476"/>
        <end position="1513"/>
    </location>
</feature>
<feature type="chain" id="PRO_5047119837" evidence="3">
    <location>
        <begin position="26"/>
        <end position="2092"/>
    </location>
</feature>
<evidence type="ECO:0000256" key="1">
    <source>
        <dbReference type="SAM" id="Coils"/>
    </source>
</evidence>
<dbReference type="Pfam" id="PF15711">
    <property type="entry name" value="ILEI"/>
    <property type="match status" value="2"/>
</dbReference>
<evidence type="ECO:0000256" key="2">
    <source>
        <dbReference type="SAM" id="MobiDB-lite"/>
    </source>
</evidence>
<proteinExistence type="predicted"/>
<feature type="domain" description="ILEI/PANDER" evidence="4">
    <location>
        <begin position="869"/>
        <end position="959"/>
    </location>
</feature>
<feature type="coiled-coil region" evidence="1">
    <location>
        <begin position="1097"/>
        <end position="1131"/>
    </location>
</feature>
<feature type="region of interest" description="Disordered" evidence="2">
    <location>
        <begin position="1018"/>
        <end position="1068"/>
    </location>
</feature>